<evidence type="ECO:0000313" key="6">
    <source>
        <dbReference type="Proteomes" id="UP000095765"/>
    </source>
</evidence>
<evidence type="ECO:0000313" key="7">
    <source>
        <dbReference type="Proteomes" id="UP000260828"/>
    </source>
</evidence>
<evidence type="ECO:0000256" key="2">
    <source>
        <dbReference type="SAM" id="MobiDB-lite"/>
    </source>
</evidence>
<sequence>MLGEKRSQSLFAPKASAEKAAATHITTGPDGRKKELPLYFGPDCPVSGNMGQNQHEAGVGEPQPADEPLRHAPADDGTGVEADPTDSVNMAEDLPRRSLNTESAGGYRAHSLFFTPENEGQDFNTVLQDVQEYISGKYSALITEGGDEDAKAQIKRYITKYVQDRRIAVKGYSGDQLVDALYTEMAEFGLLTKYIFGTGIEEINVNSWRDIEVLYANGETVKLEEHFDSPEHAVNVIRRMLHVSGMVLDNASPAVLGHLSKNIRIAVLKTPLVDEDVGVTASIRIVNPQNMQKEDFVKGGTATGPMLDFLAACLRYGVSVCVAGATGSGKTTVAGWLLTTIPDNKRIFTIENGSRELDLVREKDGRVCNSVIHTITRESENAKQNIDQDMLLDMALRYHPDIICVGEMRSAEAYAAQEAARTGHGVLTTIHSNSSQATWRRMVTLCKRKHEMADDTLMDLVTEAFPIVVFAKQLEDKSRKIMEIMECEILPTGERRYNTLYHFKIEENRLEDGKYRIKGRHEAVNPISESLQKRFIDNGMPQEVLTQLVGKKSAPSKGKSGSSPAKAGQATPAPKTRSAQSKPPAKPETGKEGGESV</sequence>
<dbReference type="Gene3D" id="3.40.50.300">
    <property type="entry name" value="P-loop containing nucleotide triphosphate hydrolases"/>
    <property type="match status" value="1"/>
</dbReference>
<dbReference type="Gene3D" id="3.30.450.380">
    <property type="match status" value="1"/>
</dbReference>
<dbReference type="EMBL" id="QVME01000005">
    <property type="protein sequence ID" value="RGE67360.1"/>
    <property type="molecule type" value="Genomic_DNA"/>
</dbReference>
<organism evidence="4 6">
    <name type="scientific">Anaerotruncus colihominis</name>
    <dbReference type="NCBI Taxonomy" id="169435"/>
    <lineage>
        <taxon>Bacteria</taxon>
        <taxon>Bacillati</taxon>
        <taxon>Bacillota</taxon>
        <taxon>Clostridia</taxon>
        <taxon>Eubacteriales</taxon>
        <taxon>Oscillospiraceae</taxon>
        <taxon>Anaerotruncus</taxon>
    </lineage>
</organism>
<dbReference type="OrthoDB" id="9810761at2"/>
<evidence type="ECO:0000313" key="4">
    <source>
        <dbReference type="EMBL" id="CUP70256.1"/>
    </source>
</evidence>
<dbReference type="EMBL" id="CZBE01000010">
    <property type="protein sequence ID" value="CUP70256.1"/>
    <property type="molecule type" value="Genomic_DNA"/>
</dbReference>
<dbReference type="GeneID" id="72462776"/>
<dbReference type="PANTHER" id="PTHR30486:SF6">
    <property type="entry name" value="TYPE IV PILUS RETRACTATION ATPASE PILT"/>
    <property type="match status" value="1"/>
</dbReference>
<gene>
    <name evidence="5" type="ORF">DXC40_11215</name>
    <name evidence="4" type="ORF">ERS852551_01657</name>
</gene>
<feature type="region of interest" description="Disordered" evidence="2">
    <location>
        <begin position="548"/>
        <end position="597"/>
    </location>
</feature>
<evidence type="ECO:0000313" key="5">
    <source>
        <dbReference type="EMBL" id="RGE67360.1"/>
    </source>
</evidence>
<proteinExistence type="inferred from homology"/>
<feature type="domain" description="Bacterial type II secretion system protein E" evidence="3">
    <location>
        <begin position="262"/>
        <end position="454"/>
    </location>
</feature>
<feature type="compositionally biased region" description="Low complexity" evidence="2">
    <location>
        <begin position="550"/>
        <end position="568"/>
    </location>
</feature>
<dbReference type="InterPro" id="IPR050921">
    <property type="entry name" value="T4SS_GSP_E_ATPase"/>
</dbReference>
<comment type="similarity">
    <text evidence="1">Belongs to the GSP E family.</text>
</comment>
<dbReference type="Proteomes" id="UP000095765">
    <property type="component" value="Unassembled WGS sequence"/>
</dbReference>
<dbReference type="CDD" id="cd01130">
    <property type="entry name" value="VirB11-like_ATPase"/>
    <property type="match status" value="1"/>
</dbReference>
<protein>
    <submittedName>
        <fullName evidence="5">CpaF family protein</fullName>
    </submittedName>
    <submittedName>
        <fullName evidence="4">Type IV secretion system protein virB11</fullName>
    </submittedName>
</protein>
<dbReference type="AlphaFoldDB" id="A0A174QEL5"/>
<dbReference type="Pfam" id="PF00437">
    <property type="entry name" value="T2SSE"/>
    <property type="match status" value="1"/>
</dbReference>
<reference evidence="4 6" key="1">
    <citation type="submission" date="2015-09" db="EMBL/GenBank/DDBJ databases">
        <authorList>
            <consortium name="Pathogen Informatics"/>
        </authorList>
    </citation>
    <scope>NUCLEOTIDE SEQUENCE [LARGE SCALE GENOMIC DNA]</scope>
    <source>
        <strain evidence="4 6">2789STDY5834939</strain>
    </source>
</reference>
<name>A0A174QEL5_9FIRM</name>
<feature type="compositionally biased region" description="Basic and acidic residues" evidence="2">
    <location>
        <begin position="588"/>
        <end position="597"/>
    </location>
</feature>
<feature type="compositionally biased region" description="Low complexity" evidence="2">
    <location>
        <begin position="12"/>
        <end position="22"/>
    </location>
</feature>
<dbReference type="RefSeq" id="WP_006874015.1">
    <property type="nucleotide sequence ID" value="NZ_CABIWA010000008.1"/>
</dbReference>
<dbReference type="GO" id="GO:0016887">
    <property type="term" value="F:ATP hydrolysis activity"/>
    <property type="evidence" value="ECO:0007669"/>
    <property type="project" value="InterPro"/>
</dbReference>
<feature type="region of interest" description="Disordered" evidence="2">
    <location>
        <begin position="1"/>
        <end position="88"/>
    </location>
</feature>
<reference evidence="5 7" key="2">
    <citation type="submission" date="2018-08" db="EMBL/GenBank/DDBJ databases">
        <title>A genome reference for cultivated species of the human gut microbiota.</title>
        <authorList>
            <person name="Zou Y."/>
            <person name="Xue W."/>
            <person name="Luo G."/>
        </authorList>
    </citation>
    <scope>NUCLEOTIDE SEQUENCE [LARGE SCALE GENOMIC DNA]</scope>
    <source>
        <strain evidence="5 7">TF05-12AC</strain>
    </source>
</reference>
<evidence type="ECO:0000256" key="1">
    <source>
        <dbReference type="ARBA" id="ARBA00006611"/>
    </source>
</evidence>
<dbReference type="SUPFAM" id="SSF52540">
    <property type="entry name" value="P-loop containing nucleoside triphosphate hydrolases"/>
    <property type="match status" value="1"/>
</dbReference>
<dbReference type="Proteomes" id="UP000260828">
    <property type="component" value="Unassembled WGS sequence"/>
</dbReference>
<evidence type="ECO:0000259" key="3">
    <source>
        <dbReference type="Pfam" id="PF00437"/>
    </source>
</evidence>
<dbReference type="PANTHER" id="PTHR30486">
    <property type="entry name" value="TWITCHING MOTILITY PROTEIN PILT"/>
    <property type="match status" value="1"/>
</dbReference>
<dbReference type="InterPro" id="IPR027417">
    <property type="entry name" value="P-loop_NTPase"/>
</dbReference>
<dbReference type="InterPro" id="IPR001482">
    <property type="entry name" value="T2SS/T4SS_dom"/>
</dbReference>
<accession>A0A174QEL5</accession>